<keyword evidence="11" id="KW-0325">Glycoprotein</keyword>
<evidence type="ECO:0000256" key="7">
    <source>
        <dbReference type="ARBA" id="ARBA00023040"/>
    </source>
</evidence>
<dbReference type="FunFam" id="1.20.1070.10:FF:000001">
    <property type="entry name" value="Olfactory receptor"/>
    <property type="match status" value="1"/>
</dbReference>
<organism evidence="15 16">
    <name type="scientific">Pyxicephalus adspersus</name>
    <name type="common">African bullfrog</name>
    <dbReference type="NCBI Taxonomy" id="30357"/>
    <lineage>
        <taxon>Eukaryota</taxon>
        <taxon>Metazoa</taxon>
        <taxon>Chordata</taxon>
        <taxon>Craniata</taxon>
        <taxon>Vertebrata</taxon>
        <taxon>Euteleostomi</taxon>
        <taxon>Amphibia</taxon>
        <taxon>Batrachia</taxon>
        <taxon>Anura</taxon>
        <taxon>Neobatrachia</taxon>
        <taxon>Ranoidea</taxon>
        <taxon>Pyxicephalidae</taxon>
        <taxon>Pyxicephalinae</taxon>
        <taxon>Pyxicephalus</taxon>
    </lineage>
</organism>
<gene>
    <name evidence="15" type="ORF">GDO54_013772</name>
</gene>
<evidence type="ECO:0000256" key="12">
    <source>
        <dbReference type="ARBA" id="ARBA00023224"/>
    </source>
</evidence>
<feature type="transmembrane region" description="Helical" evidence="13">
    <location>
        <begin position="24"/>
        <end position="47"/>
    </location>
</feature>
<keyword evidence="6 13" id="KW-1133">Transmembrane helix</keyword>
<dbReference type="InterPro" id="IPR000276">
    <property type="entry name" value="GPCR_Rhodpsn"/>
</dbReference>
<evidence type="ECO:0000256" key="10">
    <source>
        <dbReference type="ARBA" id="ARBA00023170"/>
    </source>
</evidence>
<evidence type="ECO:0000256" key="9">
    <source>
        <dbReference type="ARBA" id="ARBA00023157"/>
    </source>
</evidence>
<dbReference type="GO" id="GO:0004930">
    <property type="term" value="F:G protein-coupled receptor activity"/>
    <property type="evidence" value="ECO:0007669"/>
    <property type="project" value="UniProtKB-KW"/>
</dbReference>
<dbReference type="EMBL" id="DYDO01000006">
    <property type="protein sequence ID" value="DBA22763.1"/>
    <property type="molecule type" value="Genomic_DNA"/>
</dbReference>
<comment type="subcellular location">
    <subcellularLocation>
        <location evidence="1">Cell membrane</location>
        <topology evidence="1">Multi-pass membrane protein</topology>
    </subcellularLocation>
</comment>
<evidence type="ECO:0000256" key="6">
    <source>
        <dbReference type="ARBA" id="ARBA00022989"/>
    </source>
</evidence>
<dbReference type="PROSITE" id="PS50262">
    <property type="entry name" value="G_PROTEIN_RECEP_F1_2"/>
    <property type="match status" value="1"/>
</dbReference>
<feature type="transmembrane region" description="Helical" evidence="13">
    <location>
        <begin position="196"/>
        <end position="225"/>
    </location>
</feature>
<feature type="transmembrane region" description="Helical" evidence="13">
    <location>
        <begin position="237"/>
        <end position="259"/>
    </location>
</feature>
<feature type="transmembrane region" description="Helical" evidence="13">
    <location>
        <begin position="100"/>
        <end position="119"/>
    </location>
</feature>
<feature type="domain" description="G-protein coupled receptors family 1 profile" evidence="14">
    <location>
        <begin position="40"/>
        <end position="289"/>
    </location>
</feature>
<dbReference type="PANTHER" id="PTHR24242:SF359">
    <property type="entry name" value="ODORANT RECEPTOR-RELATED"/>
    <property type="match status" value="1"/>
</dbReference>
<feature type="transmembrane region" description="Helical" evidence="13">
    <location>
        <begin position="59"/>
        <end position="80"/>
    </location>
</feature>
<feature type="transmembrane region" description="Helical" evidence="13">
    <location>
        <begin position="271"/>
        <end position="291"/>
    </location>
</feature>
<dbReference type="InterPro" id="IPR017452">
    <property type="entry name" value="GPCR_Rhodpsn_7TM"/>
</dbReference>
<evidence type="ECO:0000256" key="1">
    <source>
        <dbReference type="ARBA" id="ARBA00004651"/>
    </source>
</evidence>
<dbReference type="Gene3D" id="1.20.1070.10">
    <property type="entry name" value="Rhodopsin 7-helix transmembrane proteins"/>
    <property type="match status" value="1"/>
</dbReference>
<dbReference type="PRINTS" id="PR00237">
    <property type="entry name" value="GPCRRHODOPSN"/>
</dbReference>
<accession>A0AAV3AKV9</accession>
<evidence type="ECO:0000259" key="14">
    <source>
        <dbReference type="PROSITE" id="PS50262"/>
    </source>
</evidence>
<dbReference type="InterPro" id="IPR050939">
    <property type="entry name" value="Olfactory_GPCR1"/>
</dbReference>
<evidence type="ECO:0000256" key="2">
    <source>
        <dbReference type="ARBA" id="ARBA00022475"/>
    </source>
</evidence>
<evidence type="ECO:0000313" key="15">
    <source>
        <dbReference type="EMBL" id="DBA22763.1"/>
    </source>
</evidence>
<keyword evidence="9" id="KW-1015">Disulfide bond</keyword>
<comment type="caution">
    <text evidence="15">The sequence shown here is derived from an EMBL/GenBank/DDBJ whole genome shotgun (WGS) entry which is preliminary data.</text>
</comment>
<evidence type="ECO:0000256" key="8">
    <source>
        <dbReference type="ARBA" id="ARBA00023136"/>
    </source>
</evidence>
<feature type="transmembrane region" description="Helical" evidence="13">
    <location>
        <begin position="139"/>
        <end position="161"/>
    </location>
</feature>
<keyword evidence="16" id="KW-1185">Reference proteome</keyword>
<keyword evidence="2" id="KW-1003">Cell membrane</keyword>
<evidence type="ECO:0000256" key="11">
    <source>
        <dbReference type="ARBA" id="ARBA00023180"/>
    </source>
</evidence>
<keyword evidence="8 13" id="KW-0472">Membrane</keyword>
<evidence type="ECO:0000256" key="13">
    <source>
        <dbReference type="SAM" id="Phobius"/>
    </source>
</evidence>
<dbReference type="InterPro" id="IPR000725">
    <property type="entry name" value="Olfact_rcpt"/>
</dbReference>
<keyword evidence="5" id="KW-0552">Olfaction</keyword>
<name>A0AAV3AKV9_PYXAD</name>
<dbReference type="PRINTS" id="PR00245">
    <property type="entry name" value="OLFACTORYR"/>
</dbReference>
<evidence type="ECO:0000256" key="3">
    <source>
        <dbReference type="ARBA" id="ARBA00022606"/>
    </source>
</evidence>
<evidence type="ECO:0000256" key="4">
    <source>
        <dbReference type="ARBA" id="ARBA00022692"/>
    </source>
</evidence>
<keyword evidence="7" id="KW-0297">G-protein coupled receptor</keyword>
<dbReference type="GO" id="GO:0004984">
    <property type="term" value="F:olfactory receptor activity"/>
    <property type="evidence" value="ECO:0007669"/>
    <property type="project" value="InterPro"/>
</dbReference>
<protein>
    <recommendedName>
        <fullName evidence="14">G-protein coupled receptors family 1 profile domain-containing protein</fullName>
    </recommendedName>
</protein>
<dbReference type="AlphaFoldDB" id="A0AAV3AKV9"/>
<evidence type="ECO:0000256" key="5">
    <source>
        <dbReference type="ARBA" id="ARBA00022725"/>
    </source>
</evidence>
<dbReference type="GO" id="GO:0005886">
    <property type="term" value="C:plasma membrane"/>
    <property type="evidence" value="ECO:0007669"/>
    <property type="project" value="UniProtKB-SubCell"/>
</dbReference>
<dbReference type="PANTHER" id="PTHR24242">
    <property type="entry name" value="G-PROTEIN COUPLED RECEPTOR"/>
    <property type="match status" value="1"/>
</dbReference>
<dbReference type="Proteomes" id="UP001181693">
    <property type="component" value="Unassembled WGS sequence"/>
</dbReference>
<reference evidence="15" key="1">
    <citation type="thesis" date="2020" institute="ProQuest LLC" country="789 East Eisenhower Parkway, Ann Arbor, MI, USA">
        <title>Comparative Genomics and Chromosome Evolution.</title>
        <authorList>
            <person name="Mudd A.B."/>
        </authorList>
    </citation>
    <scope>NUCLEOTIDE SEQUENCE</scope>
    <source>
        <strain evidence="15">1538</strain>
        <tissue evidence="15">Blood</tissue>
    </source>
</reference>
<keyword evidence="3" id="KW-0716">Sensory transduction</keyword>
<dbReference type="SUPFAM" id="SSF81321">
    <property type="entry name" value="Family A G protein-coupled receptor-like"/>
    <property type="match status" value="1"/>
</dbReference>
<evidence type="ECO:0000313" key="16">
    <source>
        <dbReference type="Proteomes" id="UP001181693"/>
    </source>
</evidence>
<keyword evidence="12" id="KW-0807">Transducer</keyword>
<keyword evidence="10" id="KW-0675">Receptor</keyword>
<proteinExistence type="predicted"/>
<sequence>MNGNHTLVKSFILLGFSLDRGTQLFLFVFFLSIYSMTLISNLLIISLVTSQQSLHKPMYFFIGNFSFLEMWYTTVTVPRMLTDLGMGNKTISTRDCISQFYFLFFLGATQHFLLTIMAYDRFLAICYPLRYTTLMSRSICGKLAAISWFAGCICISLPAFMMTRLVFCGPNTIDHFFCDFSPLLQLSCTDTWLNEIIFSAVAWTVILGCFAFTFMSYVSVVITILKIPSSLGRQKAFSTCASHLAVVGIFFGTVIFMYIRPKAKNSSPVDKVVSVFYSVIVPLLNPMIYSLRNKEMKSALFKAIAKLKGN</sequence>
<dbReference type="Pfam" id="PF13853">
    <property type="entry name" value="7tm_4"/>
    <property type="match status" value="1"/>
</dbReference>
<dbReference type="CDD" id="cd13954">
    <property type="entry name" value="7tmA_OR"/>
    <property type="match status" value="1"/>
</dbReference>
<keyword evidence="4 13" id="KW-0812">Transmembrane</keyword>